<dbReference type="Proteomes" id="UP000267900">
    <property type="component" value="Chromosome"/>
</dbReference>
<proteinExistence type="predicted"/>
<dbReference type="InterPro" id="IPR058330">
    <property type="entry name" value="DUF8017"/>
</dbReference>
<feature type="domain" description="DUF8017" evidence="3">
    <location>
        <begin position="163"/>
        <end position="357"/>
    </location>
</feature>
<dbReference type="RefSeq" id="WP_126917114.1">
    <property type="nucleotide sequence ID" value="NZ_CP034587.1"/>
</dbReference>
<feature type="region of interest" description="Disordered" evidence="1">
    <location>
        <begin position="126"/>
        <end position="164"/>
    </location>
</feature>
<accession>A0A3Q9G0I2</accession>
<evidence type="ECO:0000313" key="4">
    <source>
        <dbReference type="EMBL" id="AZQ74612.1"/>
    </source>
</evidence>
<evidence type="ECO:0000259" key="3">
    <source>
        <dbReference type="Pfam" id="PF26056"/>
    </source>
</evidence>
<dbReference type="OrthoDB" id="3614545at2"/>
<feature type="compositionally biased region" description="Basic and acidic residues" evidence="1">
    <location>
        <begin position="126"/>
        <end position="135"/>
    </location>
</feature>
<keyword evidence="5" id="KW-1185">Reference proteome</keyword>
<protein>
    <recommendedName>
        <fullName evidence="3">DUF8017 domain-containing protein</fullName>
    </recommendedName>
</protein>
<evidence type="ECO:0000256" key="1">
    <source>
        <dbReference type="SAM" id="MobiDB-lite"/>
    </source>
</evidence>
<dbReference type="AlphaFoldDB" id="A0A3Q9G0I2"/>
<evidence type="ECO:0000256" key="2">
    <source>
        <dbReference type="SAM" id="Phobius"/>
    </source>
</evidence>
<evidence type="ECO:0000313" key="5">
    <source>
        <dbReference type="Proteomes" id="UP000267900"/>
    </source>
</evidence>
<feature type="compositionally biased region" description="Low complexity" evidence="1">
    <location>
        <begin position="136"/>
        <end position="152"/>
    </location>
</feature>
<feature type="transmembrane region" description="Helical" evidence="2">
    <location>
        <begin position="97"/>
        <end position="118"/>
    </location>
</feature>
<name>A0A3Q9G0I2_STRLT</name>
<reference evidence="4 5" key="1">
    <citation type="submission" date="2018-12" db="EMBL/GenBank/DDBJ databases">
        <title>The whole draft genome of Streptomyce luteoverticillatus CGMCC 15060.</title>
        <authorList>
            <person name="Feng Z."/>
            <person name="Chen G."/>
            <person name="Zhang J."/>
            <person name="Zhu H."/>
            <person name="Yu X."/>
            <person name="Zhang W."/>
            <person name="Zhang X."/>
        </authorList>
    </citation>
    <scope>NUCLEOTIDE SEQUENCE [LARGE SCALE GENOMIC DNA]</scope>
    <source>
        <strain evidence="4 5">CGMCC 15060</strain>
    </source>
</reference>
<keyword evidence="2" id="KW-0472">Membrane</keyword>
<keyword evidence="2" id="KW-0812">Transmembrane</keyword>
<gene>
    <name evidence="4" type="ORF">EKH77_28425</name>
</gene>
<dbReference type="EMBL" id="CP034587">
    <property type="protein sequence ID" value="AZQ74612.1"/>
    <property type="molecule type" value="Genomic_DNA"/>
</dbReference>
<sequence length="360" mass="36786">MWPGQQQPGGGQNPQDPNANANPTGSPNANPYAQPGPGQPQGNPYQQQPGYQQPNPYAQPAGAPPVPPGAPQWSPPGAPGAPQPQGGGGGRDKRTTVIAISVAAAVVVAAGVTGFLVLKDDGGKDDPAPAAKDAKPSASAQAPSPAASSQAPLDNPRAGGSGVKPVVDGWKVVINSKRHLAFDVPADWDVPQDGAAVRIDDEADTSGMKLAEAMSSPAYFQREQCSVKNDRGTDDTYSSGVAGTKGAQGAKSLEEAAQNEAAAWAWAMFDQKKQGKYDIGKGTAFKSDHGISGATATTTVTGVPQANKCSSDGKAFTVAFKDTNGDFAVWVFSGVKGGQREVADDTIKKVMSTLRPLASS</sequence>
<keyword evidence="2" id="KW-1133">Transmembrane helix</keyword>
<dbReference type="Pfam" id="PF26056">
    <property type="entry name" value="DUF8017"/>
    <property type="match status" value="1"/>
</dbReference>
<feature type="compositionally biased region" description="Low complexity" evidence="1">
    <location>
        <begin position="13"/>
        <end position="61"/>
    </location>
</feature>
<organism evidence="4 5">
    <name type="scientific">Streptomyces luteoverticillatus</name>
    <name type="common">Streptoverticillium luteoverticillatus</name>
    <dbReference type="NCBI Taxonomy" id="66425"/>
    <lineage>
        <taxon>Bacteria</taxon>
        <taxon>Bacillati</taxon>
        <taxon>Actinomycetota</taxon>
        <taxon>Actinomycetes</taxon>
        <taxon>Kitasatosporales</taxon>
        <taxon>Streptomycetaceae</taxon>
        <taxon>Streptomyces</taxon>
    </lineage>
</organism>
<feature type="compositionally biased region" description="Pro residues" evidence="1">
    <location>
        <begin position="62"/>
        <end position="82"/>
    </location>
</feature>
<feature type="region of interest" description="Disordered" evidence="1">
    <location>
        <begin position="1"/>
        <end position="93"/>
    </location>
</feature>